<feature type="transmembrane region" description="Helical" evidence="1">
    <location>
        <begin position="20"/>
        <end position="50"/>
    </location>
</feature>
<name>A0A3D4VC91_9BACT</name>
<evidence type="ECO:0000256" key="1">
    <source>
        <dbReference type="SAM" id="Phobius"/>
    </source>
</evidence>
<reference evidence="2 3" key="1">
    <citation type="journal article" date="2018" name="Nat. Biotechnol.">
        <title>A standardized bacterial taxonomy based on genome phylogeny substantially revises the tree of life.</title>
        <authorList>
            <person name="Parks D.H."/>
            <person name="Chuvochina M."/>
            <person name="Waite D.W."/>
            <person name="Rinke C."/>
            <person name="Skarshewski A."/>
            <person name="Chaumeil P.A."/>
            <person name="Hugenholtz P."/>
        </authorList>
    </citation>
    <scope>NUCLEOTIDE SEQUENCE [LARGE SCALE GENOMIC DNA]</scope>
    <source>
        <strain evidence="2">UBA8844</strain>
    </source>
</reference>
<evidence type="ECO:0000313" key="2">
    <source>
        <dbReference type="EMBL" id="HCT58750.1"/>
    </source>
</evidence>
<dbReference type="EMBL" id="DPIY01000011">
    <property type="protein sequence ID" value="HCT58750.1"/>
    <property type="molecule type" value="Genomic_DNA"/>
</dbReference>
<sequence>MPFFSHPINADWLLPIVKLPLMLMSGIFSVILAVGPIGQIAFIAIFMALFARNIMGPHRP</sequence>
<evidence type="ECO:0000313" key="3">
    <source>
        <dbReference type="Proteomes" id="UP000264071"/>
    </source>
</evidence>
<keyword evidence="1" id="KW-0812">Transmembrane</keyword>
<accession>A0A3D4VC91</accession>
<proteinExistence type="predicted"/>
<protein>
    <submittedName>
        <fullName evidence="2">Uncharacterized protein</fullName>
    </submittedName>
</protein>
<gene>
    <name evidence="2" type="ORF">DGD08_16210</name>
</gene>
<organism evidence="2 3">
    <name type="scientific">Gemmatimonas aurantiaca</name>
    <dbReference type="NCBI Taxonomy" id="173480"/>
    <lineage>
        <taxon>Bacteria</taxon>
        <taxon>Pseudomonadati</taxon>
        <taxon>Gemmatimonadota</taxon>
        <taxon>Gemmatimonadia</taxon>
        <taxon>Gemmatimonadales</taxon>
        <taxon>Gemmatimonadaceae</taxon>
        <taxon>Gemmatimonas</taxon>
    </lineage>
</organism>
<dbReference type="Proteomes" id="UP000264071">
    <property type="component" value="Unassembled WGS sequence"/>
</dbReference>
<keyword evidence="1" id="KW-1133">Transmembrane helix</keyword>
<keyword evidence="1" id="KW-0472">Membrane</keyword>
<comment type="caution">
    <text evidence="2">The sequence shown here is derived from an EMBL/GenBank/DDBJ whole genome shotgun (WGS) entry which is preliminary data.</text>
</comment>
<dbReference type="AlphaFoldDB" id="A0A3D4VC91"/>